<keyword evidence="1" id="KW-0472">Membrane</keyword>
<feature type="transmembrane region" description="Helical" evidence="1">
    <location>
        <begin position="181"/>
        <end position="202"/>
    </location>
</feature>
<sequence>MNKMSESVIFFSHSKKDEGKAVAVLQYLRDRGYPSNRLFLDSDRKSGIVPGKRWEQFLFSKLQNTACLLVFGTENWCRSQWCLAEAFIAKNTDRIILPLDFDGSVQSSLVSEIQAIRNFDSNDVDSLESLLSQLKQLGLSPPLENENIDGWTVNEMDQASFERAAKQSRESRPWYWKQTPLAVFATFLLVGVLVLSLVAIPATQKHFHRQEKLAEYADCPKTSLGDTASMQASELKEWMQEVRSDQRRISLQISFTERQFQNAREGKTVDARINGFDARLYFKTAEWWPNEETYESGNTSTVTGKVTSGDVHSDPNDSALDLGDLQLNLHGFKTITLKECVVNSKCQAEL</sequence>
<dbReference type="PROSITE" id="PS50104">
    <property type="entry name" value="TIR"/>
    <property type="match status" value="1"/>
</dbReference>
<dbReference type="Pfam" id="PF13676">
    <property type="entry name" value="TIR_2"/>
    <property type="match status" value="1"/>
</dbReference>
<dbReference type="Gene3D" id="3.40.50.10140">
    <property type="entry name" value="Toll/interleukin-1 receptor homology (TIR) domain"/>
    <property type="match status" value="1"/>
</dbReference>
<keyword evidence="1" id="KW-0812">Transmembrane</keyword>
<keyword evidence="1" id="KW-1133">Transmembrane helix</keyword>
<dbReference type="InterPro" id="IPR000157">
    <property type="entry name" value="TIR_dom"/>
</dbReference>
<gene>
    <name evidence="3" type="ORF">Rcae01_01617</name>
</gene>
<organism evidence="3 4">
    <name type="scientific">Novipirellula caenicola</name>
    <dbReference type="NCBI Taxonomy" id="1536901"/>
    <lineage>
        <taxon>Bacteria</taxon>
        <taxon>Pseudomonadati</taxon>
        <taxon>Planctomycetota</taxon>
        <taxon>Planctomycetia</taxon>
        <taxon>Pirellulales</taxon>
        <taxon>Pirellulaceae</taxon>
        <taxon>Novipirellula</taxon>
    </lineage>
</organism>
<feature type="domain" description="TIR" evidence="2">
    <location>
        <begin position="5"/>
        <end position="164"/>
    </location>
</feature>
<protein>
    <recommendedName>
        <fullName evidence="2">TIR domain-containing protein</fullName>
    </recommendedName>
</protein>
<dbReference type="Proteomes" id="UP001416858">
    <property type="component" value="Unassembled WGS sequence"/>
</dbReference>
<dbReference type="EMBL" id="BAABRO010000002">
    <property type="protein sequence ID" value="GAA5506165.1"/>
    <property type="molecule type" value="Genomic_DNA"/>
</dbReference>
<evidence type="ECO:0000256" key="1">
    <source>
        <dbReference type="SAM" id="Phobius"/>
    </source>
</evidence>
<dbReference type="InterPro" id="IPR035897">
    <property type="entry name" value="Toll_tir_struct_dom_sf"/>
</dbReference>
<accession>A0ABP9VPG0</accession>
<keyword evidence="4" id="KW-1185">Reference proteome</keyword>
<reference evidence="3 4" key="1">
    <citation type="submission" date="2024-02" db="EMBL/GenBank/DDBJ databases">
        <title>Rhodopirellula caenicola NBRC 110016.</title>
        <authorList>
            <person name="Ichikawa N."/>
            <person name="Katano-Makiyama Y."/>
            <person name="Hidaka K."/>
        </authorList>
    </citation>
    <scope>NUCLEOTIDE SEQUENCE [LARGE SCALE GENOMIC DNA]</scope>
    <source>
        <strain evidence="3 4">NBRC 110016</strain>
    </source>
</reference>
<dbReference type="SUPFAM" id="SSF52200">
    <property type="entry name" value="Toll/Interleukin receptor TIR domain"/>
    <property type="match status" value="1"/>
</dbReference>
<evidence type="ECO:0000259" key="2">
    <source>
        <dbReference type="PROSITE" id="PS50104"/>
    </source>
</evidence>
<name>A0ABP9VPG0_9BACT</name>
<evidence type="ECO:0000313" key="3">
    <source>
        <dbReference type="EMBL" id="GAA5506165.1"/>
    </source>
</evidence>
<comment type="caution">
    <text evidence="3">The sequence shown here is derived from an EMBL/GenBank/DDBJ whole genome shotgun (WGS) entry which is preliminary data.</text>
</comment>
<proteinExistence type="predicted"/>
<evidence type="ECO:0000313" key="4">
    <source>
        <dbReference type="Proteomes" id="UP001416858"/>
    </source>
</evidence>